<dbReference type="InterPro" id="IPR038765">
    <property type="entry name" value="Papain-like_cys_pep_sf"/>
</dbReference>
<accession>A0A8H7CGR6</accession>
<proteinExistence type="inferred from homology"/>
<dbReference type="AlphaFoldDB" id="A0A8H7CGR6"/>
<dbReference type="SUPFAM" id="SSF54001">
    <property type="entry name" value="Cysteine proteinases"/>
    <property type="match status" value="1"/>
</dbReference>
<protein>
    <submittedName>
        <fullName evidence="5">ULP-PROTEASE domain-containing protein</fullName>
    </submittedName>
</protein>
<dbReference type="Gene3D" id="3.40.395.10">
    <property type="entry name" value="Adenoviral Proteinase, Chain A"/>
    <property type="match status" value="1"/>
</dbReference>
<dbReference type="Pfam" id="PF02902">
    <property type="entry name" value="Peptidase_C48"/>
    <property type="match status" value="1"/>
</dbReference>
<evidence type="ECO:0000256" key="1">
    <source>
        <dbReference type="ARBA" id="ARBA00005234"/>
    </source>
</evidence>
<evidence type="ECO:0000256" key="2">
    <source>
        <dbReference type="ARBA" id="ARBA00022670"/>
    </source>
</evidence>
<dbReference type="GO" id="GO:0019783">
    <property type="term" value="F:ubiquitin-like protein peptidase activity"/>
    <property type="evidence" value="ECO:0007669"/>
    <property type="project" value="UniProtKB-ARBA"/>
</dbReference>
<dbReference type="Proteomes" id="UP000620124">
    <property type="component" value="Unassembled WGS sequence"/>
</dbReference>
<dbReference type="GO" id="GO:0006508">
    <property type="term" value="P:proteolysis"/>
    <property type="evidence" value="ECO:0007669"/>
    <property type="project" value="UniProtKB-KW"/>
</dbReference>
<organism evidence="5 6">
    <name type="scientific">Mycena venus</name>
    <dbReference type="NCBI Taxonomy" id="2733690"/>
    <lineage>
        <taxon>Eukaryota</taxon>
        <taxon>Fungi</taxon>
        <taxon>Dikarya</taxon>
        <taxon>Basidiomycota</taxon>
        <taxon>Agaricomycotina</taxon>
        <taxon>Agaricomycetes</taxon>
        <taxon>Agaricomycetidae</taxon>
        <taxon>Agaricales</taxon>
        <taxon>Marasmiineae</taxon>
        <taxon>Mycenaceae</taxon>
        <taxon>Mycena</taxon>
    </lineage>
</organism>
<comment type="similarity">
    <text evidence="1">Belongs to the peptidase C48 family.</text>
</comment>
<evidence type="ECO:0000313" key="5">
    <source>
        <dbReference type="EMBL" id="KAF7337089.1"/>
    </source>
</evidence>
<keyword evidence="2 5" id="KW-0645">Protease</keyword>
<evidence type="ECO:0000259" key="4">
    <source>
        <dbReference type="PROSITE" id="PS50600"/>
    </source>
</evidence>
<dbReference type="PANTHER" id="PTHR33096:SF1">
    <property type="entry name" value="CXC1-LIKE CYSTEINE CLUSTER ASSOCIATED WITH KDZ TRANSPOSASES DOMAIN-CONTAINING PROTEIN"/>
    <property type="match status" value="1"/>
</dbReference>
<name>A0A8H7CGR6_9AGAR</name>
<dbReference type="PANTHER" id="PTHR33096">
    <property type="entry name" value="CXC2 DOMAIN-CONTAINING PROTEIN"/>
    <property type="match status" value="1"/>
</dbReference>
<gene>
    <name evidence="5" type="ORF">MVEN_02146100</name>
</gene>
<evidence type="ECO:0000256" key="3">
    <source>
        <dbReference type="ARBA" id="ARBA00022801"/>
    </source>
</evidence>
<evidence type="ECO:0000313" key="6">
    <source>
        <dbReference type="Proteomes" id="UP000620124"/>
    </source>
</evidence>
<dbReference type="InterPro" id="IPR040521">
    <property type="entry name" value="KDZ"/>
</dbReference>
<dbReference type="PROSITE" id="PS50600">
    <property type="entry name" value="ULP_PROTEASE"/>
    <property type="match status" value="1"/>
</dbReference>
<feature type="domain" description="Ubiquitin-like protease family profile" evidence="4">
    <location>
        <begin position="733"/>
        <end position="925"/>
    </location>
</feature>
<dbReference type="EMBL" id="JACAZI010000022">
    <property type="protein sequence ID" value="KAF7337089.1"/>
    <property type="molecule type" value="Genomic_DNA"/>
</dbReference>
<dbReference type="Pfam" id="PF18758">
    <property type="entry name" value="KDZ"/>
    <property type="match status" value="1"/>
</dbReference>
<reference evidence="5" key="1">
    <citation type="submission" date="2020-05" db="EMBL/GenBank/DDBJ databases">
        <title>Mycena genomes resolve the evolution of fungal bioluminescence.</title>
        <authorList>
            <person name="Tsai I.J."/>
        </authorList>
    </citation>
    <scope>NUCLEOTIDE SEQUENCE</scope>
    <source>
        <strain evidence="5">CCC161011</strain>
    </source>
</reference>
<sequence>MDVRRRSRPPTRRLRRAIPSGIFLMTCRHGQIIFFCNIYTPGEQQRYIVASLEELARHLPSQATILQAYDIGCVIDHSLNKFPILQESLRQRVSFIINHMHSYRHEWACQLTFGPRFGLGAGLADHEDVERVWSRTRKMVPITRNQWNSRRIWMIDQYAAFLNAEGQENLGTWIERQDKKLRTKLRAALKTVRECRVPEEELRRQWEDQKEAQTSMRSHAPARLRRELDKVLTLQTQIDAVEKAILDAKQAITGSDPPPNTVSLLRKLEATHERLSQEAEELYASLNISGSFPELADLPRAFVHTLLIVHDLKIVIRRRAVASFQEWEALDRAVAGRREPLGTKLYQATRRAIAKRQPALLKLIGKFNDHCAKLDGLCPVGCPIPIPAPLPTQLNALWSDPSLHEDVCISPSPGGIPAWLIDDDVRDGIRSLHTIDRCREEAIRLNLDRANLKRWLDNERLIVEKALASHPGALHDILSDLHNLHVFLQTHRSCFPFKSGSEIWCSSGIAGHRCFSLNCCPATFHSDFTLRRLRVPLWRLRVPPWRLRVPLSKLAMVSPATIILVIRHQYVKLQRKTRGETPVMAALGGRRPCVKLRREMQEGTSVLAVMGRQRQMETPVLVAHGRRTQRWIWRRMETIPTWRTGGFSDLPAALQDIGEDGALYPGSIADPEDAADLIGNDDEPEETSGLDGDNSFKIFWNVQPQGNLDRSLLYDLRTHNASRYVMHERFSHFVIRGGNLHNLEVEPCDLDRILAPIGRLNGEGINGVAASLHSIYSNQYSPYAAAATQCALLSTYDLTRVHYKASDAELWRFLGPTEYWTKALWLIPIHRPVEQHWVCAVVDVHRQSIYFFDSFAACSGWRPNLRDIMILITRMVVLSNRHGHALNISTGDEPWSAYPMFEVNRGYQTNGHDCGLWVLCTLAAVMRGFTGAEVYEADMPAVRKLFADLIRTLPIT</sequence>
<comment type="caution">
    <text evidence="5">The sequence shown here is derived from an EMBL/GenBank/DDBJ whole genome shotgun (WGS) entry which is preliminary data.</text>
</comment>
<dbReference type="OrthoDB" id="3253684at2759"/>
<dbReference type="GO" id="GO:0008234">
    <property type="term" value="F:cysteine-type peptidase activity"/>
    <property type="evidence" value="ECO:0007669"/>
    <property type="project" value="InterPro"/>
</dbReference>
<keyword evidence="6" id="KW-1185">Reference proteome</keyword>
<keyword evidence="3" id="KW-0378">Hydrolase</keyword>
<dbReference type="InterPro" id="IPR003653">
    <property type="entry name" value="Peptidase_C48_C"/>
</dbReference>